<reference evidence="1 2" key="1">
    <citation type="submission" date="2019-10" db="EMBL/GenBank/DDBJ databases">
        <authorList>
            <person name="Palmer J.M."/>
        </authorList>
    </citation>
    <scope>NUCLEOTIDE SEQUENCE [LARGE SCALE GENOMIC DNA]</scope>
    <source>
        <strain evidence="1 2">TWF694</strain>
    </source>
</reference>
<evidence type="ECO:0000313" key="2">
    <source>
        <dbReference type="Proteomes" id="UP001365542"/>
    </source>
</evidence>
<gene>
    <name evidence="1" type="ORF">TWF694_000304</name>
</gene>
<accession>A0AAV9XN72</accession>
<dbReference type="EMBL" id="JAVHJO010000001">
    <property type="protein sequence ID" value="KAK6543560.1"/>
    <property type="molecule type" value="Genomic_DNA"/>
</dbReference>
<name>A0AAV9XN72_9PEZI</name>
<keyword evidence="2" id="KW-1185">Reference proteome</keyword>
<protein>
    <submittedName>
        <fullName evidence="1">Uncharacterized protein</fullName>
    </submittedName>
</protein>
<comment type="caution">
    <text evidence="1">The sequence shown here is derived from an EMBL/GenBank/DDBJ whole genome shotgun (WGS) entry which is preliminary data.</text>
</comment>
<proteinExistence type="predicted"/>
<organism evidence="1 2">
    <name type="scientific">Orbilia ellipsospora</name>
    <dbReference type="NCBI Taxonomy" id="2528407"/>
    <lineage>
        <taxon>Eukaryota</taxon>
        <taxon>Fungi</taxon>
        <taxon>Dikarya</taxon>
        <taxon>Ascomycota</taxon>
        <taxon>Pezizomycotina</taxon>
        <taxon>Orbiliomycetes</taxon>
        <taxon>Orbiliales</taxon>
        <taxon>Orbiliaceae</taxon>
        <taxon>Orbilia</taxon>
    </lineage>
</organism>
<dbReference type="AlphaFoldDB" id="A0AAV9XN72"/>
<sequence>MYLTEQMNLVIRAMAWPRSMEYTSKALKDLQVELEERLEGIEMMVKQRDLMKIKEWVIRAIMARLGLADPSVGSLVV</sequence>
<dbReference type="Proteomes" id="UP001365542">
    <property type="component" value="Unassembled WGS sequence"/>
</dbReference>
<evidence type="ECO:0000313" key="1">
    <source>
        <dbReference type="EMBL" id="KAK6543560.1"/>
    </source>
</evidence>